<keyword evidence="2" id="KW-0808">Transferase</keyword>
<dbReference type="Pfam" id="PF00583">
    <property type="entry name" value="Acetyltransf_1"/>
    <property type="match status" value="1"/>
</dbReference>
<dbReference type="InterPro" id="IPR016181">
    <property type="entry name" value="Acyl_CoA_acyltransferase"/>
</dbReference>
<keyword evidence="3" id="KW-1185">Reference proteome</keyword>
<evidence type="ECO:0000313" key="2">
    <source>
        <dbReference type="EMBL" id="KWX02271.1"/>
    </source>
</evidence>
<evidence type="ECO:0000259" key="1">
    <source>
        <dbReference type="PROSITE" id="PS51186"/>
    </source>
</evidence>
<dbReference type="GO" id="GO:0016747">
    <property type="term" value="F:acyltransferase activity, transferring groups other than amino-acyl groups"/>
    <property type="evidence" value="ECO:0007669"/>
    <property type="project" value="InterPro"/>
</dbReference>
<dbReference type="Gene3D" id="3.40.630.30">
    <property type="match status" value="1"/>
</dbReference>
<dbReference type="InterPro" id="IPR000182">
    <property type="entry name" value="GNAT_dom"/>
</dbReference>
<name>A0A132MWN4_9ACTN</name>
<dbReference type="Proteomes" id="UP000070188">
    <property type="component" value="Unassembled WGS sequence"/>
</dbReference>
<dbReference type="RefSeq" id="WP_066889187.1">
    <property type="nucleotide sequence ID" value="NZ_JYIJ01000017.1"/>
</dbReference>
<dbReference type="PROSITE" id="PS51186">
    <property type="entry name" value="GNAT"/>
    <property type="match status" value="1"/>
</dbReference>
<organism evidence="2 3">
    <name type="scientific">Carbonactinospora thermoautotrophica</name>
    <dbReference type="NCBI Taxonomy" id="1469144"/>
    <lineage>
        <taxon>Bacteria</taxon>
        <taxon>Bacillati</taxon>
        <taxon>Actinomycetota</taxon>
        <taxon>Actinomycetes</taxon>
        <taxon>Kitasatosporales</taxon>
        <taxon>Carbonactinosporaceae</taxon>
        <taxon>Carbonactinospora</taxon>
    </lineage>
</organism>
<dbReference type="SUPFAM" id="SSF55729">
    <property type="entry name" value="Acyl-CoA N-acyltransferases (Nat)"/>
    <property type="match status" value="1"/>
</dbReference>
<protein>
    <submittedName>
        <fullName evidence="2">Putative acetyltransferase</fullName>
    </submittedName>
</protein>
<proteinExistence type="predicted"/>
<gene>
    <name evidence="2" type="ORF">LI90_3314</name>
</gene>
<feature type="domain" description="N-acetyltransferase" evidence="1">
    <location>
        <begin position="1"/>
        <end position="153"/>
    </location>
</feature>
<accession>A0A132MWN4</accession>
<dbReference type="PATRIC" id="fig|1469144.10.peg.3564"/>
<dbReference type="CDD" id="cd04301">
    <property type="entry name" value="NAT_SF"/>
    <property type="match status" value="1"/>
</dbReference>
<evidence type="ECO:0000313" key="3">
    <source>
        <dbReference type="Proteomes" id="UP000070188"/>
    </source>
</evidence>
<dbReference type="EMBL" id="LAXD01000001">
    <property type="protein sequence ID" value="KWX02271.1"/>
    <property type="molecule type" value="Genomic_DNA"/>
</dbReference>
<dbReference type="STRING" id="1469144.LI90_3314"/>
<sequence>MYGAQEPQASNPFYSRERFLQRLDGYRAAPGYQLIVARENDRLVGFLYGYVLPPGARWWSKVEPPLPEEFTRESGDRTFAINDMVVAADRRRRGIARAMHAELLAAHPGMRFTLTVRPDNTPARSAYQRWGYRIVGRQQPYPDSPVFEMMVLESSAT</sequence>
<reference evidence="3" key="1">
    <citation type="submission" date="2015-04" db="EMBL/GenBank/DDBJ databases">
        <title>Physiological reanalysis, assessment of diazotrophy, and genome sequences of multiple isolates of Streptomyces thermoautotrophicus.</title>
        <authorList>
            <person name="MacKellar D.C."/>
            <person name="Lieber L."/>
            <person name="Norman J."/>
            <person name="Bolger A."/>
            <person name="Tobin C."/>
            <person name="Murray J.W."/>
            <person name="Chang R."/>
            <person name="Ford T."/>
            <person name="Nguyen P.Q."/>
            <person name="Woodward J."/>
            <person name="Permingeat H."/>
            <person name="Joshi N.S."/>
            <person name="Silver P.A."/>
            <person name="Usadel B."/>
            <person name="Rutherford A.W."/>
            <person name="Friesen M."/>
            <person name="Prell J."/>
        </authorList>
    </citation>
    <scope>NUCLEOTIDE SEQUENCE [LARGE SCALE GENOMIC DNA]</scope>
    <source>
        <strain evidence="3">H1</strain>
    </source>
</reference>
<dbReference type="AlphaFoldDB" id="A0A132MWN4"/>
<comment type="caution">
    <text evidence="2">The sequence shown here is derived from an EMBL/GenBank/DDBJ whole genome shotgun (WGS) entry which is preliminary data.</text>
</comment>